<evidence type="ECO:0000313" key="5">
    <source>
        <dbReference type="Proteomes" id="UP001499910"/>
    </source>
</evidence>
<feature type="compositionally biased region" description="Pro residues" evidence="1">
    <location>
        <begin position="137"/>
        <end position="149"/>
    </location>
</feature>
<gene>
    <name evidence="4" type="ORF">GCM10023209_31900</name>
</gene>
<dbReference type="Pfam" id="PF05036">
    <property type="entry name" value="SPOR"/>
    <property type="match status" value="1"/>
</dbReference>
<feature type="region of interest" description="Disordered" evidence="1">
    <location>
        <begin position="131"/>
        <end position="150"/>
    </location>
</feature>
<reference evidence="5" key="1">
    <citation type="journal article" date="2019" name="Int. J. Syst. Evol. Microbiol.">
        <title>The Global Catalogue of Microorganisms (GCM) 10K type strain sequencing project: providing services to taxonomists for standard genome sequencing and annotation.</title>
        <authorList>
            <consortium name="The Broad Institute Genomics Platform"/>
            <consortium name="The Broad Institute Genome Sequencing Center for Infectious Disease"/>
            <person name="Wu L."/>
            <person name="Ma J."/>
        </authorList>
    </citation>
    <scope>NUCLEOTIDE SEQUENCE [LARGE SCALE GENOMIC DNA]</scope>
    <source>
        <strain evidence="5">JCM 18015</strain>
    </source>
</reference>
<protein>
    <submittedName>
        <fullName evidence="4">SPOR domain-containing protein</fullName>
    </submittedName>
</protein>
<accession>A0ABP9LJ28</accession>
<dbReference type="Gene3D" id="3.30.70.1070">
    <property type="entry name" value="Sporulation related repeat"/>
    <property type="match status" value="1"/>
</dbReference>
<dbReference type="EMBL" id="BAABHW010000005">
    <property type="protein sequence ID" value="GAA5079524.1"/>
    <property type="molecule type" value="Genomic_DNA"/>
</dbReference>
<keyword evidence="2" id="KW-0472">Membrane</keyword>
<sequence>MADIDYFEDDAESYRDYDAYGEHPPQRGASTIGTLVNWAGALVSIGLVVGLGVWGWQLTMRDVSGVPVVRALQGPMRVAPEDPGGTQAPHQGLAVNRLAEGEEAAPVPDQLVLAPPPVQLQELDFDNASAAAVAAPAPEPAAAPAPAGPSVPDATQALIERLLASSVPLDETPPAAAVAPDEGVTAEIAAADPTPEPAAAPAEPQFAVIPASVPGVRTSLRPMIRPAGFARAVNPDAPAVLAGNSADVALEVSTPGGTGVREIAPADLPDGTRLVQLGAFDTAEIARSEWDRLSSRFPDFMAGRPRVIEEASSGGQRFYRLRAAGFDDLAASRRFCAALVAQGAACIPVTVR</sequence>
<dbReference type="Proteomes" id="UP001499910">
    <property type="component" value="Unassembled WGS sequence"/>
</dbReference>
<name>A0ABP9LJ28_9RHOB</name>
<dbReference type="PROSITE" id="PS51724">
    <property type="entry name" value="SPOR"/>
    <property type="match status" value="1"/>
</dbReference>
<dbReference type="InterPro" id="IPR036680">
    <property type="entry name" value="SPOR-like_sf"/>
</dbReference>
<evidence type="ECO:0000256" key="1">
    <source>
        <dbReference type="SAM" id="MobiDB-lite"/>
    </source>
</evidence>
<evidence type="ECO:0000256" key="2">
    <source>
        <dbReference type="SAM" id="Phobius"/>
    </source>
</evidence>
<proteinExistence type="predicted"/>
<keyword evidence="2" id="KW-1133">Transmembrane helix</keyword>
<keyword evidence="5" id="KW-1185">Reference proteome</keyword>
<evidence type="ECO:0000259" key="3">
    <source>
        <dbReference type="PROSITE" id="PS51724"/>
    </source>
</evidence>
<dbReference type="InterPro" id="IPR007730">
    <property type="entry name" value="SPOR-like_dom"/>
</dbReference>
<feature type="transmembrane region" description="Helical" evidence="2">
    <location>
        <begin position="35"/>
        <end position="56"/>
    </location>
</feature>
<evidence type="ECO:0000313" key="4">
    <source>
        <dbReference type="EMBL" id="GAA5079524.1"/>
    </source>
</evidence>
<dbReference type="RefSeq" id="WP_259552257.1">
    <property type="nucleotide sequence ID" value="NZ_BAABHW010000005.1"/>
</dbReference>
<organism evidence="4 5">
    <name type="scientific">[Roseibacterium] beibuensis</name>
    <dbReference type="NCBI Taxonomy" id="1193142"/>
    <lineage>
        <taxon>Bacteria</taxon>
        <taxon>Pseudomonadati</taxon>
        <taxon>Pseudomonadota</taxon>
        <taxon>Alphaproteobacteria</taxon>
        <taxon>Rhodobacterales</taxon>
        <taxon>Roseobacteraceae</taxon>
        <taxon>Roseicyclus</taxon>
    </lineage>
</organism>
<comment type="caution">
    <text evidence="4">The sequence shown here is derived from an EMBL/GenBank/DDBJ whole genome shotgun (WGS) entry which is preliminary data.</text>
</comment>
<feature type="domain" description="SPOR" evidence="3">
    <location>
        <begin position="267"/>
        <end position="352"/>
    </location>
</feature>
<keyword evidence="2" id="KW-0812">Transmembrane</keyword>